<evidence type="ECO:0000256" key="3">
    <source>
        <dbReference type="ARBA" id="ARBA00022449"/>
    </source>
</evidence>
<dbReference type="Gene3D" id="1.20.1420.30">
    <property type="entry name" value="NCX, central ion-binding region"/>
    <property type="match status" value="1"/>
</dbReference>
<evidence type="ECO:0000256" key="2">
    <source>
        <dbReference type="ARBA" id="ARBA00022448"/>
    </source>
</evidence>
<evidence type="ECO:0000256" key="4">
    <source>
        <dbReference type="ARBA" id="ARBA00022692"/>
    </source>
</evidence>
<keyword evidence="5" id="KW-1133">Transmembrane helix</keyword>
<keyword evidence="7" id="KW-0472">Membrane</keyword>
<proteinExistence type="predicted"/>
<sequence>MRTALVPRQWSEFPEESKLCRFVVGRVREPEGRAAQIQAQFAYTVWVLGGPGGLSQPEQAGGLLNATFGNATELVISIHALRSGKLRVVQQSLLGSILSNTLLVLGCAFFGGGLTCGRTEQIDTDPSSSSSLLVVVRRWQEDAVLNSGLLLMAVMGLVSPAMLYYTHTEANLGESALALSRFSSCVMLFAYAAFVFFELSNSRRRDESTEASRPGACLRSCRQGGGGGGGGGDQADDDCEYAFPEITKWEAIAWLAIFTAWISVFSDFLVGAIEVYISVMRRMVLFLGTFCSSQFLADTSCGADTLRAVLQGAAKAWKIPVAFISTVLLPIDLSLGVAIGSSTQISMFVIPFSVVAGWMMGQPMDLNFHLFETASLLITVLVVALLLQDGTSNCFKGLMLILCYLIVAASFYVYADPNIDGRCLASSKLAPSMMGWDYTSSSPKKPLRRGQEELLRFTEEENRSGWPIQHSSPEGAIQAHPLL</sequence>
<comment type="subcellular location">
    <subcellularLocation>
        <location evidence="1">Endomembrane system</location>
        <topology evidence="1">Multi-pass membrane protein</topology>
    </subcellularLocation>
</comment>
<evidence type="ECO:0000259" key="8">
    <source>
        <dbReference type="Pfam" id="PF01699"/>
    </source>
</evidence>
<dbReference type="ExpressionAtlas" id="A0A1D6H079">
    <property type="expression patterns" value="baseline and differential"/>
</dbReference>
<dbReference type="InterPro" id="IPR004837">
    <property type="entry name" value="NaCa_Exmemb"/>
</dbReference>
<dbReference type="PANTHER" id="PTHR31503:SF48">
    <property type="entry name" value="VACUOLAR CATION_PROTON EXCHANGER 2"/>
    <property type="match status" value="1"/>
</dbReference>
<reference evidence="9" key="1">
    <citation type="submission" date="2015-12" db="EMBL/GenBank/DDBJ databases">
        <title>Update maize B73 reference genome by single molecule sequencing technologies.</title>
        <authorList>
            <consortium name="Maize Genome Sequencing Project"/>
            <person name="Ware D."/>
        </authorList>
    </citation>
    <scope>NUCLEOTIDE SEQUENCE</scope>
    <source>
        <tissue evidence="9">Seedling</tissue>
    </source>
</reference>
<dbReference type="InParanoid" id="A0A1D6H079"/>
<dbReference type="PANTHER" id="PTHR31503">
    <property type="entry name" value="VACUOLAR CALCIUM ION TRANSPORTER"/>
    <property type="match status" value="1"/>
</dbReference>
<organism evidence="9">
    <name type="scientific">Zea mays</name>
    <name type="common">Maize</name>
    <dbReference type="NCBI Taxonomy" id="4577"/>
    <lineage>
        <taxon>Eukaryota</taxon>
        <taxon>Viridiplantae</taxon>
        <taxon>Streptophyta</taxon>
        <taxon>Embryophyta</taxon>
        <taxon>Tracheophyta</taxon>
        <taxon>Spermatophyta</taxon>
        <taxon>Magnoliopsida</taxon>
        <taxon>Liliopsida</taxon>
        <taxon>Poales</taxon>
        <taxon>Poaceae</taxon>
        <taxon>PACMAD clade</taxon>
        <taxon>Panicoideae</taxon>
        <taxon>Andropogonodae</taxon>
        <taxon>Andropogoneae</taxon>
        <taxon>Tripsacinae</taxon>
        <taxon>Zea</taxon>
    </lineage>
</organism>
<dbReference type="GO" id="GO:0012505">
    <property type="term" value="C:endomembrane system"/>
    <property type="evidence" value="ECO:0007669"/>
    <property type="project" value="UniProtKB-SubCell"/>
</dbReference>
<name>A0A1D6H079_MAIZE</name>
<dbReference type="GO" id="GO:0015369">
    <property type="term" value="F:calcium:proton antiporter activity"/>
    <property type="evidence" value="ECO:0007669"/>
    <property type="project" value="UniProtKB-ARBA"/>
</dbReference>
<dbReference type="InterPro" id="IPR004713">
    <property type="entry name" value="CaH_exchang"/>
</dbReference>
<keyword evidence="2" id="KW-0813">Transport</keyword>
<protein>
    <submittedName>
        <fullName evidence="9">Vacuolar cation/proton exchanger 2</fullName>
    </submittedName>
</protein>
<accession>A0A1D6H079</accession>
<keyword evidence="6" id="KW-0406">Ion transport</keyword>
<gene>
    <name evidence="9" type="ORF">ZEAMMB73_Zm00001d015225</name>
</gene>
<dbReference type="InterPro" id="IPR044880">
    <property type="entry name" value="NCX_ion-bd_dom_sf"/>
</dbReference>
<feature type="domain" description="Sodium/calcium exchanger membrane region" evidence="8">
    <location>
        <begin position="57"/>
        <end position="197"/>
    </location>
</feature>
<dbReference type="EMBL" id="CM000781">
    <property type="protein sequence ID" value="AQK68349.1"/>
    <property type="molecule type" value="Genomic_DNA"/>
</dbReference>
<dbReference type="SMR" id="A0A1D6H079"/>
<keyword evidence="3" id="KW-0050">Antiport</keyword>
<keyword evidence="4" id="KW-0812">Transmembrane</keyword>
<evidence type="ECO:0000313" key="9">
    <source>
        <dbReference type="EMBL" id="AQK68349.1"/>
    </source>
</evidence>
<dbReference type="AlphaFoldDB" id="A0A1D6H079"/>
<dbReference type="GO" id="GO:0005774">
    <property type="term" value="C:vacuolar membrane"/>
    <property type="evidence" value="ECO:0007669"/>
    <property type="project" value="UniProtKB-ARBA"/>
</dbReference>
<dbReference type="OMA" id="HISEEWV"/>
<evidence type="ECO:0000256" key="6">
    <source>
        <dbReference type="ARBA" id="ARBA00023065"/>
    </source>
</evidence>
<dbReference type="Pfam" id="PF01699">
    <property type="entry name" value="Na_Ca_ex"/>
    <property type="match status" value="2"/>
</dbReference>
<evidence type="ECO:0000256" key="5">
    <source>
        <dbReference type="ARBA" id="ARBA00022989"/>
    </source>
</evidence>
<evidence type="ECO:0000256" key="1">
    <source>
        <dbReference type="ARBA" id="ARBA00004127"/>
    </source>
</evidence>
<feature type="domain" description="Sodium/calcium exchanger membrane region" evidence="8">
    <location>
        <begin position="251"/>
        <end position="411"/>
    </location>
</feature>
<evidence type="ECO:0000256" key="7">
    <source>
        <dbReference type="ARBA" id="ARBA00023136"/>
    </source>
</evidence>